<dbReference type="Proteomes" id="UP000007879">
    <property type="component" value="Unassembled WGS sequence"/>
</dbReference>
<dbReference type="EnsemblMetazoa" id="Aqu2.1.35294_001">
    <property type="protein sequence ID" value="Aqu2.1.35294_001"/>
    <property type="gene ID" value="Aqu2.1.35294"/>
</dbReference>
<dbReference type="PANTHER" id="PTHR31759">
    <property type="entry name" value="COILED-COIL DOMAIN-CONTAINING PROTEIN 167"/>
    <property type="match status" value="1"/>
</dbReference>
<reference evidence="9" key="2">
    <citation type="submission" date="2017-05" db="UniProtKB">
        <authorList>
            <consortium name="EnsemblMetazoa"/>
        </authorList>
    </citation>
    <scope>IDENTIFICATION</scope>
</reference>
<dbReference type="GO" id="GO:0016020">
    <property type="term" value="C:membrane"/>
    <property type="evidence" value="ECO:0007669"/>
    <property type="project" value="UniProtKB-SubCell"/>
</dbReference>
<keyword evidence="3 8" id="KW-0812">Transmembrane</keyword>
<evidence type="ECO:0000256" key="8">
    <source>
        <dbReference type="SAM" id="Phobius"/>
    </source>
</evidence>
<dbReference type="InParanoid" id="A0A1X7V649"/>
<feature type="coiled-coil region" evidence="7">
    <location>
        <begin position="11"/>
        <end position="75"/>
    </location>
</feature>
<dbReference type="EnsemblMetazoa" id="XM_019995007.1">
    <property type="protein sequence ID" value="XP_019850566.1"/>
    <property type="gene ID" value="LOC109581160"/>
</dbReference>
<proteinExistence type="predicted"/>
<evidence type="ECO:0000313" key="10">
    <source>
        <dbReference type="Proteomes" id="UP000007879"/>
    </source>
</evidence>
<sequence>MSAATTIVGQISRLEKETAAFKIQLDDIDNQLKSVTNEPDRRILYKIAETLKADVEEKESKLAHLRKENRKTTLAAIFIFIILILFYVFIMSPLKQNKKSEN</sequence>
<dbReference type="AlphaFoldDB" id="A0A1X7V649"/>
<dbReference type="InterPro" id="IPR028194">
    <property type="entry name" value="CC167"/>
</dbReference>
<gene>
    <name evidence="9" type="primary">109581160</name>
</gene>
<organism evidence="9">
    <name type="scientific">Amphimedon queenslandica</name>
    <name type="common">Sponge</name>
    <dbReference type="NCBI Taxonomy" id="400682"/>
    <lineage>
        <taxon>Eukaryota</taxon>
        <taxon>Metazoa</taxon>
        <taxon>Porifera</taxon>
        <taxon>Demospongiae</taxon>
        <taxon>Heteroscleromorpha</taxon>
        <taxon>Haplosclerida</taxon>
        <taxon>Niphatidae</taxon>
        <taxon>Amphimedon</taxon>
    </lineage>
</organism>
<evidence type="ECO:0000256" key="1">
    <source>
        <dbReference type="ARBA" id="ARBA00004167"/>
    </source>
</evidence>
<keyword evidence="6 8" id="KW-0472">Membrane</keyword>
<dbReference type="PANTHER" id="PTHR31759:SF1">
    <property type="entry name" value="COILED-COIL DOMAIN-CONTAINING PROTEIN 167"/>
    <property type="match status" value="1"/>
</dbReference>
<evidence type="ECO:0000313" key="9">
    <source>
        <dbReference type="EnsemblMetazoa" id="Aqu2.1.35294_001"/>
    </source>
</evidence>
<name>A0A1X7V649_AMPQE</name>
<dbReference type="KEGG" id="aqu:109581160"/>
<comment type="subcellular location">
    <subcellularLocation>
        <location evidence="1">Membrane</location>
        <topology evidence="1">Single-pass membrane protein</topology>
    </subcellularLocation>
</comment>
<reference evidence="10" key="1">
    <citation type="journal article" date="2010" name="Nature">
        <title>The Amphimedon queenslandica genome and the evolution of animal complexity.</title>
        <authorList>
            <person name="Srivastava M."/>
            <person name="Simakov O."/>
            <person name="Chapman J."/>
            <person name="Fahey B."/>
            <person name="Gauthier M.E."/>
            <person name="Mitros T."/>
            <person name="Richards G.S."/>
            <person name="Conaco C."/>
            <person name="Dacre M."/>
            <person name="Hellsten U."/>
            <person name="Larroux C."/>
            <person name="Putnam N.H."/>
            <person name="Stanke M."/>
            <person name="Adamska M."/>
            <person name="Darling A."/>
            <person name="Degnan S.M."/>
            <person name="Oakley T.H."/>
            <person name="Plachetzki D.C."/>
            <person name="Zhai Y."/>
            <person name="Adamski M."/>
            <person name="Calcino A."/>
            <person name="Cummins S.F."/>
            <person name="Goodstein D.M."/>
            <person name="Harris C."/>
            <person name="Jackson D.J."/>
            <person name="Leys S.P."/>
            <person name="Shu S."/>
            <person name="Woodcroft B.J."/>
            <person name="Vervoort M."/>
            <person name="Kosik K.S."/>
            <person name="Manning G."/>
            <person name="Degnan B.M."/>
            <person name="Rokhsar D.S."/>
        </authorList>
    </citation>
    <scope>NUCLEOTIDE SEQUENCE [LARGE SCALE GENOMIC DNA]</scope>
</reference>
<dbReference type="Pfam" id="PF15188">
    <property type="entry name" value="CCDC-167"/>
    <property type="match status" value="1"/>
</dbReference>
<evidence type="ECO:0000256" key="6">
    <source>
        <dbReference type="ARBA" id="ARBA00023136"/>
    </source>
</evidence>
<evidence type="ECO:0000256" key="4">
    <source>
        <dbReference type="ARBA" id="ARBA00022989"/>
    </source>
</evidence>
<evidence type="ECO:0000256" key="2">
    <source>
        <dbReference type="ARBA" id="ARBA00022350"/>
    </source>
</evidence>
<evidence type="ECO:0000256" key="3">
    <source>
        <dbReference type="ARBA" id="ARBA00022692"/>
    </source>
</evidence>
<evidence type="ECO:0000256" key="7">
    <source>
        <dbReference type="SAM" id="Coils"/>
    </source>
</evidence>
<accession>A0A1X7V649</accession>
<protein>
    <recommendedName>
        <fullName evidence="2">Coiled-coil domain-containing protein 167</fullName>
    </recommendedName>
</protein>
<keyword evidence="4 8" id="KW-1133">Transmembrane helix</keyword>
<keyword evidence="5 7" id="KW-0175">Coiled coil</keyword>
<evidence type="ECO:0000256" key="5">
    <source>
        <dbReference type="ARBA" id="ARBA00023054"/>
    </source>
</evidence>
<feature type="transmembrane region" description="Helical" evidence="8">
    <location>
        <begin position="74"/>
        <end position="94"/>
    </location>
</feature>
<keyword evidence="10" id="KW-1185">Reference proteome</keyword>